<dbReference type="InterPro" id="IPR029044">
    <property type="entry name" value="Nucleotide-diphossugar_trans"/>
</dbReference>
<dbReference type="AlphaFoldDB" id="A0A1F8BA97"/>
<evidence type="ECO:0000259" key="1">
    <source>
        <dbReference type="Pfam" id="PF00535"/>
    </source>
</evidence>
<protein>
    <recommendedName>
        <fullName evidence="1">Glycosyltransferase 2-like domain-containing protein</fullName>
    </recommendedName>
</protein>
<dbReference type="PANTHER" id="PTHR10859">
    <property type="entry name" value="GLYCOSYL TRANSFERASE"/>
    <property type="match status" value="1"/>
</dbReference>
<reference evidence="2 3" key="1">
    <citation type="journal article" date="2016" name="Nat. Commun.">
        <title>Thousands of microbial genomes shed light on interconnected biogeochemical processes in an aquifer system.</title>
        <authorList>
            <person name="Anantharaman K."/>
            <person name="Brown C.T."/>
            <person name="Hug L.A."/>
            <person name="Sharon I."/>
            <person name="Castelle C.J."/>
            <person name="Probst A.J."/>
            <person name="Thomas B.C."/>
            <person name="Singh A."/>
            <person name="Wilkins M.J."/>
            <person name="Karaoz U."/>
            <person name="Brodie E.L."/>
            <person name="Williams K.H."/>
            <person name="Hubbard S.S."/>
            <person name="Banfield J.F."/>
        </authorList>
    </citation>
    <scope>NUCLEOTIDE SEQUENCE [LARGE SCALE GENOMIC DNA]</scope>
</reference>
<organism evidence="2 3">
    <name type="scientific">Candidatus Woesebacteria bacterium RIFCSPLOWO2_01_FULL_37_19</name>
    <dbReference type="NCBI Taxonomy" id="1802514"/>
    <lineage>
        <taxon>Bacteria</taxon>
        <taxon>Candidatus Woeseibacteriota</taxon>
    </lineage>
</organism>
<dbReference type="Gene3D" id="3.90.550.10">
    <property type="entry name" value="Spore Coat Polysaccharide Biosynthesis Protein SpsA, Chain A"/>
    <property type="match status" value="1"/>
</dbReference>
<dbReference type="EMBL" id="MGHA01000013">
    <property type="protein sequence ID" value="OGM60972.1"/>
    <property type="molecule type" value="Genomic_DNA"/>
</dbReference>
<comment type="caution">
    <text evidence="2">The sequence shown here is derived from an EMBL/GenBank/DDBJ whole genome shotgun (WGS) entry which is preliminary data.</text>
</comment>
<feature type="domain" description="Glycosyltransferase 2-like" evidence="1">
    <location>
        <begin position="6"/>
        <end position="168"/>
    </location>
</feature>
<dbReference type="Proteomes" id="UP000177501">
    <property type="component" value="Unassembled WGS sequence"/>
</dbReference>
<dbReference type="GO" id="GO:0006487">
    <property type="term" value="P:protein N-linked glycosylation"/>
    <property type="evidence" value="ECO:0007669"/>
    <property type="project" value="TreeGrafter"/>
</dbReference>
<dbReference type="InterPro" id="IPR001173">
    <property type="entry name" value="Glyco_trans_2-like"/>
</dbReference>
<dbReference type="PANTHER" id="PTHR10859:SF91">
    <property type="entry name" value="DOLICHYL-PHOSPHATE BETA-GLUCOSYLTRANSFERASE"/>
    <property type="match status" value="1"/>
</dbReference>
<evidence type="ECO:0000313" key="3">
    <source>
        <dbReference type="Proteomes" id="UP000177501"/>
    </source>
</evidence>
<accession>A0A1F8BA97</accession>
<dbReference type="SUPFAM" id="SSF53448">
    <property type="entry name" value="Nucleotide-diphospho-sugar transferases"/>
    <property type="match status" value="1"/>
</dbReference>
<evidence type="ECO:0000313" key="2">
    <source>
        <dbReference type="EMBL" id="OGM60972.1"/>
    </source>
</evidence>
<dbReference type="STRING" id="1802514.A2955_01750"/>
<gene>
    <name evidence="2" type="ORF">A2955_01750</name>
</gene>
<sequence>MSIFLSVIIPCYNEEENLKRNVLVEVKDYLSKKDFSWEVIISDDGSTDKSRDLIRKHIQGWGNYRLLENKHGGKPLALRYGIDKAKGKFILFTDMDQSTPLDQLDKLIKHLKTYSVVIGSRGLQRKNFPFYRKIGSVAFVYLRKMFILSEVNDTQCGFKLFERNLIKNAFSRLEFFKRKSRTKGWQVTSYDVELLHITKKLGAKIKEVVVEWHDKDVSTSKGGGLMRYLRESTEMFTQIIRVKSNDFRGVYN</sequence>
<proteinExistence type="predicted"/>
<dbReference type="Pfam" id="PF00535">
    <property type="entry name" value="Glycos_transf_2"/>
    <property type="match status" value="1"/>
</dbReference>
<name>A0A1F8BA97_9BACT</name>